<dbReference type="Gene3D" id="3.10.129.110">
    <property type="entry name" value="Polyketide synthase dehydratase"/>
    <property type="match status" value="1"/>
</dbReference>
<dbReference type="Gene3D" id="3.40.50.720">
    <property type="entry name" value="NAD(P)-binding Rossmann-like Domain"/>
    <property type="match status" value="1"/>
</dbReference>
<evidence type="ECO:0000259" key="10">
    <source>
        <dbReference type="PROSITE" id="PS50075"/>
    </source>
</evidence>
<dbReference type="InterPro" id="IPR042104">
    <property type="entry name" value="PKS_dehydratase_sf"/>
</dbReference>
<dbReference type="SMART" id="SM00823">
    <property type="entry name" value="PKS_PP"/>
    <property type="match status" value="1"/>
</dbReference>
<dbReference type="Pfam" id="PF13602">
    <property type="entry name" value="ADH_zinc_N_2"/>
    <property type="match status" value="1"/>
</dbReference>
<keyword evidence="7" id="KW-0012">Acyltransferase</keyword>
<reference evidence="13" key="1">
    <citation type="journal article" date="2023" name="Mol. Phylogenet. Evol.">
        <title>Genome-scale phylogeny and comparative genomics of the fungal order Sordariales.</title>
        <authorList>
            <person name="Hensen N."/>
            <person name="Bonometti L."/>
            <person name="Westerberg I."/>
            <person name="Brannstrom I.O."/>
            <person name="Guillou S."/>
            <person name="Cros-Aarteil S."/>
            <person name="Calhoun S."/>
            <person name="Haridas S."/>
            <person name="Kuo A."/>
            <person name="Mondo S."/>
            <person name="Pangilinan J."/>
            <person name="Riley R."/>
            <person name="LaButti K."/>
            <person name="Andreopoulos B."/>
            <person name="Lipzen A."/>
            <person name="Chen C."/>
            <person name="Yan M."/>
            <person name="Daum C."/>
            <person name="Ng V."/>
            <person name="Clum A."/>
            <person name="Steindorff A."/>
            <person name="Ohm R.A."/>
            <person name="Martin F."/>
            <person name="Silar P."/>
            <person name="Natvig D.O."/>
            <person name="Lalanne C."/>
            <person name="Gautier V."/>
            <person name="Ament-Velasquez S.L."/>
            <person name="Kruys A."/>
            <person name="Hutchinson M.I."/>
            <person name="Powell A.J."/>
            <person name="Barry K."/>
            <person name="Miller A.N."/>
            <person name="Grigoriev I.V."/>
            <person name="Debuchy R."/>
            <person name="Gladieux P."/>
            <person name="Hiltunen Thoren M."/>
            <person name="Johannesson H."/>
        </authorList>
    </citation>
    <scope>NUCLEOTIDE SEQUENCE</scope>
    <source>
        <strain evidence="13">CBS 508.74</strain>
    </source>
</reference>
<keyword evidence="14" id="KW-1185">Reference proteome</keyword>
<dbReference type="SUPFAM" id="SSF55048">
    <property type="entry name" value="Probable ACP-binding domain of malonyl-CoA ACP transacylase"/>
    <property type="match status" value="1"/>
</dbReference>
<proteinExistence type="predicted"/>
<dbReference type="PROSITE" id="PS50075">
    <property type="entry name" value="CARRIER"/>
    <property type="match status" value="1"/>
</dbReference>
<dbReference type="GeneID" id="89936904"/>
<dbReference type="Proteomes" id="UP001302812">
    <property type="component" value="Unassembled WGS sequence"/>
</dbReference>
<dbReference type="Gene3D" id="3.90.180.10">
    <property type="entry name" value="Medium-chain alcohol dehydrogenases, catalytic domain"/>
    <property type="match status" value="1"/>
</dbReference>
<dbReference type="SUPFAM" id="SSF47336">
    <property type="entry name" value="ACP-like"/>
    <property type="match status" value="1"/>
</dbReference>
<feature type="active site" description="Proton donor; for dehydratase activity" evidence="8">
    <location>
        <position position="1197"/>
    </location>
</feature>
<dbReference type="InterPro" id="IPR020841">
    <property type="entry name" value="PKS_Beta-ketoAc_synthase_dom"/>
</dbReference>
<dbReference type="PANTHER" id="PTHR43775:SF29">
    <property type="entry name" value="ASPERFURANONE POLYKETIDE SYNTHASE AFOG-RELATED"/>
    <property type="match status" value="1"/>
</dbReference>
<reference evidence="13" key="2">
    <citation type="submission" date="2023-05" db="EMBL/GenBank/DDBJ databases">
        <authorList>
            <consortium name="Lawrence Berkeley National Laboratory"/>
            <person name="Steindorff A."/>
            <person name="Hensen N."/>
            <person name="Bonometti L."/>
            <person name="Westerberg I."/>
            <person name="Brannstrom I.O."/>
            <person name="Guillou S."/>
            <person name="Cros-Aarteil S."/>
            <person name="Calhoun S."/>
            <person name="Haridas S."/>
            <person name="Kuo A."/>
            <person name="Mondo S."/>
            <person name="Pangilinan J."/>
            <person name="Riley R."/>
            <person name="Labutti K."/>
            <person name="Andreopoulos B."/>
            <person name="Lipzen A."/>
            <person name="Chen C."/>
            <person name="Yanf M."/>
            <person name="Daum C."/>
            <person name="Ng V."/>
            <person name="Clum A."/>
            <person name="Ohm R."/>
            <person name="Martin F."/>
            <person name="Silar P."/>
            <person name="Natvig D."/>
            <person name="Lalanne C."/>
            <person name="Gautier V."/>
            <person name="Ament-Velasquez S.L."/>
            <person name="Kruys A."/>
            <person name="Hutchinson M.I."/>
            <person name="Powell A.J."/>
            <person name="Barry K."/>
            <person name="Miller A.N."/>
            <person name="Grigoriev I.V."/>
            <person name="Debuchy R."/>
            <person name="Gladieux P."/>
            <person name="Thoren M.H."/>
            <person name="Johannesson H."/>
        </authorList>
    </citation>
    <scope>NUCLEOTIDE SEQUENCE</scope>
    <source>
        <strain evidence="13">CBS 508.74</strain>
    </source>
</reference>
<dbReference type="PANTHER" id="PTHR43775">
    <property type="entry name" value="FATTY ACID SYNTHASE"/>
    <property type="match status" value="1"/>
</dbReference>
<dbReference type="Pfam" id="PF00550">
    <property type="entry name" value="PP-binding"/>
    <property type="match status" value="1"/>
</dbReference>
<dbReference type="Gene3D" id="3.40.366.10">
    <property type="entry name" value="Malonyl-Coenzyme A Acyl Carrier Protein, domain 2"/>
    <property type="match status" value="1"/>
</dbReference>
<dbReference type="InterPro" id="IPR014030">
    <property type="entry name" value="Ketoacyl_synth_N"/>
</dbReference>
<evidence type="ECO:0000256" key="3">
    <source>
        <dbReference type="ARBA" id="ARBA00022679"/>
    </source>
</evidence>
<dbReference type="InterPro" id="IPR036291">
    <property type="entry name" value="NAD(P)-bd_dom_sf"/>
</dbReference>
<dbReference type="Pfam" id="PF16197">
    <property type="entry name" value="KAsynt_C_assoc"/>
    <property type="match status" value="1"/>
</dbReference>
<dbReference type="CDD" id="cd02440">
    <property type="entry name" value="AdoMet_MTases"/>
    <property type="match status" value="1"/>
</dbReference>
<dbReference type="InterPro" id="IPR013154">
    <property type="entry name" value="ADH-like_N"/>
</dbReference>
<keyword evidence="5" id="KW-0560">Oxidoreductase</keyword>
<feature type="region of interest" description="Disordered" evidence="9">
    <location>
        <begin position="1033"/>
        <end position="1052"/>
    </location>
</feature>
<dbReference type="Gene3D" id="3.40.50.150">
    <property type="entry name" value="Vaccinia Virus protein VP39"/>
    <property type="match status" value="1"/>
</dbReference>
<dbReference type="FunFam" id="3.40.50.720:FF:000209">
    <property type="entry name" value="Polyketide synthase Pks12"/>
    <property type="match status" value="1"/>
</dbReference>
<accession>A0AAN6T944</accession>
<feature type="compositionally biased region" description="Basic and acidic residues" evidence="9">
    <location>
        <begin position="1033"/>
        <end position="1047"/>
    </location>
</feature>
<dbReference type="InterPro" id="IPR049900">
    <property type="entry name" value="PKS_mFAS_DH"/>
</dbReference>
<evidence type="ECO:0000313" key="13">
    <source>
        <dbReference type="EMBL" id="KAK4108866.1"/>
    </source>
</evidence>
<evidence type="ECO:0000313" key="14">
    <source>
        <dbReference type="Proteomes" id="UP001302812"/>
    </source>
</evidence>
<keyword evidence="3" id="KW-0808">Transferase</keyword>
<dbReference type="EMBL" id="MU853360">
    <property type="protein sequence ID" value="KAK4108866.1"/>
    <property type="molecule type" value="Genomic_DNA"/>
</dbReference>
<dbReference type="Pfam" id="PF02801">
    <property type="entry name" value="Ketoacyl-synt_C"/>
    <property type="match status" value="1"/>
</dbReference>
<dbReference type="SUPFAM" id="SSF53901">
    <property type="entry name" value="Thiolase-like"/>
    <property type="match status" value="1"/>
</dbReference>
<feature type="region of interest" description="C-terminal hotdog fold" evidence="8">
    <location>
        <begin position="1138"/>
        <end position="1288"/>
    </location>
</feature>
<dbReference type="InterPro" id="IPR014031">
    <property type="entry name" value="Ketoacyl_synth_C"/>
</dbReference>
<dbReference type="InterPro" id="IPR009081">
    <property type="entry name" value="PP-bd_ACP"/>
</dbReference>
<dbReference type="Gene3D" id="1.10.1200.10">
    <property type="entry name" value="ACP-like"/>
    <property type="match status" value="1"/>
</dbReference>
<dbReference type="SUPFAM" id="SSF50129">
    <property type="entry name" value="GroES-like"/>
    <property type="match status" value="1"/>
</dbReference>
<dbReference type="PROSITE" id="PS52004">
    <property type="entry name" value="KS3_2"/>
    <property type="match status" value="1"/>
</dbReference>
<dbReference type="InterPro" id="IPR001227">
    <property type="entry name" value="Ac_transferase_dom_sf"/>
</dbReference>
<keyword evidence="4" id="KW-0521">NADP</keyword>
<evidence type="ECO:0000256" key="9">
    <source>
        <dbReference type="SAM" id="MobiDB-lite"/>
    </source>
</evidence>
<dbReference type="SUPFAM" id="SSF51735">
    <property type="entry name" value="NAD(P)-binding Rossmann-fold domains"/>
    <property type="match status" value="2"/>
</dbReference>
<dbReference type="Pfam" id="PF14765">
    <property type="entry name" value="PS-DH"/>
    <property type="match status" value="1"/>
</dbReference>
<dbReference type="InterPro" id="IPR049551">
    <property type="entry name" value="PKS_DH_C"/>
</dbReference>
<evidence type="ECO:0000259" key="11">
    <source>
        <dbReference type="PROSITE" id="PS52004"/>
    </source>
</evidence>
<dbReference type="GO" id="GO:0004315">
    <property type="term" value="F:3-oxoacyl-[acyl-carrier-protein] synthase activity"/>
    <property type="evidence" value="ECO:0007669"/>
    <property type="project" value="InterPro"/>
</dbReference>
<dbReference type="SUPFAM" id="SSF53335">
    <property type="entry name" value="S-adenosyl-L-methionine-dependent methyltransferases"/>
    <property type="match status" value="1"/>
</dbReference>
<dbReference type="InterPro" id="IPR036736">
    <property type="entry name" value="ACP-like_sf"/>
</dbReference>
<dbReference type="GO" id="GO:0004312">
    <property type="term" value="F:fatty acid synthase activity"/>
    <property type="evidence" value="ECO:0007669"/>
    <property type="project" value="TreeGrafter"/>
</dbReference>
<sequence length="2584" mass="278918">MEPIAIIGFSFRLPGGAEDDSSLWQILESGRNVMTEWPSSRANIQTFYSDDPDSRAHFLKSDIGIFDAPFFSITSKEASSMDPQQGMLLETAYRALENAGLPVDKVAGTATGVFSGSMSDDFIKMVTKDPEQAPTNTATGASMCLLANRLSWYFDLKGPSIQVNTACSSSMMALDLACQSLRTGQSSMALVTGSNVMLSPEMSLHMHNMNFLSPDSVCYSFDHRANGYGRGEGVVVFVLKRLADAVRDGDVIRAVIRGTGANQDGHTPGITQPSLASQEELIRSVYKSCGLGLESTRYVEAHGTGTKIGDATEAKALGRVFRRSRSGADPLYVGSVKANIGHLEGASALAGILKAIMILEKGIIPPNALFEKWNPNIDAKLMKLAVPTRCVEWPSEGLRRISVNSFGFGGSNGHVILDDAYHALRELGFPSGNHHTRIHLTPKLRKSMHMTNGNGPSLLNGTAPAAKRQYRLLVWSAKDEEALKRTIQGYVPYLETHVQDPESLDQLAYTLSARRSIMTWRSFAVVRSDDEDKASALSTPPLVRSSPHADAGLAFIFTGQGAQYANMGMALVEYPVFRSTMEEADTVFRDLGADWSLFDAMQQPDKIDDPQLSQPLCTALQLALVELLHSFDIVPTAVVGHSSGEIAAAYAIGALSFASACKVAYHRGRLAGRLRAAAASTKPGAMVSVNIPESEVQEYLDRASLPAELGDIHVACINSPGNVTLSGDEAAIDALQKHLESNGIFARKLTTGVAYHSPAMQAIADEYGASLASLDQRNNTSIIMVSSVTGQKVSRHTLSSPRYWVDNLVSPVRFADALLYLSHAAPRADAIKPITTFLEVGPHGALRRPVTDTLSHQASTAGGTASAKSPFTYLPVLSKPDPPTKAVLALAGHLFTRGYPLSLPVVNHHPSPTLTGSLPPTSNFRIDLPAYPFTRPSTTTTTSQPQTYLCESRLSRAFRLRSGTQPAATSLLGAHSAEWNPLRPTWRKTLRVRDMPWLAGHVVGGSVLVPAAGMVLMAVEAVREMQLDLDNRKGTGVEGKGDDEGGNKGKVKGWTDGTEVMTYLTGRGQAHERTGGRWEVVICALVDGYWNECFRGTVVTVLEDSVGATGKEIDGGREERAWTELLTRGYDEARAVCDKAVGKSEFYAWQSEHGLKYGELFAIAQGVCWGEDQSVAEIQPASGHLSSHHLVHPAILDAAFQVCSAAPSQGMTKSLPTCIPHKMQDVWITASGWQQDQQQARPLKVCTKSIQSGGVGLVSSLTVLSNQGLPLCHIKCLEMSPIATSDKSGAENSRRRKLLTSIEWKPSLSMLSPSQLREYCLKYIHGTPVTSPSQQDSSKLACSVRRVVRRCLPQLQATGWPDAPPHMKKYVSWLASRLQDTSTTSTESPNNNKGILADLTALSPPLTAIATQLLFHINSPSSSHPLFSPSEPATSTVSPDLDLPYPPFPLELTTLLHLSAHQSPTQKILALNTGTDGGLAQHVLSVLGEIEQRTGGVAFTEFVYADADGSKTFLNMAQRRLAGMEVGERVRFVEFGDAAVLEEREFDMIFVGTRMVDRDGVLGRVRRLLKAGGKLVVFDTAGGDLELDFLEGFALGVLPDWWGGDEESGIAGRVKSDAALDRFLKDSGFWGVDLVVRGAGQQDGYRVAVSSAMVDDTSSPGSADQRNALFVIDDQPSDYQQGLVSCMTGKAPFEHSSRITISQLASNDALSSMDVVFLGDIDGSLLAQLPESTFKSLQTLAQRSRNLLWVTSSPSPAESPYSGLKDGLLRTLRAEFARSRIVSLSIQDHTSCESIQEAAGHIAHVFNAAFGPAATPEVEYVVRDGLLHVGRLIQEPALDEELLLATTDPSSAPLKVTTERWLPGPPLRLAVQSPGSLETLSYVDDTKYRSAPLGPNEVEVEAKAWGLNFRDVFIALGRLPGEIKEGLGGDCAGVVTRVGEGCEEFRPGDRVFLLTFGCMRMFPRADQRAVIKIPDALGFAEACAVMFPAVTAWQSLAKVARLEKGEKVLVHAAAGATGQMAVQIARYLGAEVFATVGYEHKKRLLLETYGDAVKEERVLYSRDTSFTKGVMRLTDGYGVDVVLNSLAGEGLRESWECIAPYGRFIEIGKVDIQANSALHMAQFAKNVSFSAVDLRHVMASRPDMGKRLMREVMDLVRDGVLVAPSPVHTYPASAVVDAFRYFQSGRNTGRVVIDLDRAHEVQKHLIPPRRSWSFDSNAAYLVAGGLGGIGRSILKWMAQKGARHLIVPSRSGVPSTGDAANVIDELTRQGVNVATPKCDVSVVDELAQVVSDCKHPIRGCINAAMVLQDSIFETMTHAQWQRTIRSKVQTSWNLHTLLPTDLDFFILLSSISGIIGNAGQASYAAGCTFQDALAQHRQQCGQKATSIDLGAVRGIGVIAETEGLGSKLSGGLRDLGQIEEADILAALDMFCDPSHPPPHSQIIMGVGSPAELLARGLDPPDFMRRPLFSAFSSSAASSARPGGGERNYAALFERAKTAEERAGVVREFLAKKLARALSIKPEDVDARQPLHAFGVDSLVAVEVRNWFATVFAADVAVYELMGGRSVAAICDLVVKASQVKYPKS</sequence>
<evidence type="ECO:0000256" key="4">
    <source>
        <dbReference type="ARBA" id="ARBA00022857"/>
    </source>
</evidence>
<name>A0AAN6T944_9PEZI</name>
<dbReference type="SMART" id="SM00827">
    <property type="entry name" value="PKS_AT"/>
    <property type="match status" value="1"/>
</dbReference>
<dbReference type="Pfam" id="PF00109">
    <property type="entry name" value="ketoacyl-synt"/>
    <property type="match status" value="1"/>
</dbReference>
<dbReference type="InterPro" id="IPR032821">
    <property type="entry name" value="PKS_assoc"/>
</dbReference>
<evidence type="ECO:0000256" key="5">
    <source>
        <dbReference type="ARBA" id="ARBA00023002"/>
    </source>
</evidence>
<dbReference type="InterPro" id="IPR006162">
    <property type="entry name" value="Ppantetheine_attach_site"/>
</dbReference>
<dbReference type="Pfam" id="PF08659">
    <property type="entry name" value="KR"/>
    <property type="match status" value="1"/>
</dbReference>
<dbReference type="Gene3D" id="3.30.70.3290">
    <property type="match status" value="1"/>
</dbReference>
<dbReference type="Pfam" id="PF00698">
    <property type="entry name" value="Acyl_transf_1"/>
    <property type="match status" value="1"/>
</dbReference>
<feature type="domain" description="Ketosynthase family 3 (KS3)" evidence="11">
    <location>
        <begin position="1"/>
        <end position="419"/>
    </location>
</feature>
<dbReference type="InterPro" id="IPR018201">
    <property type="entry name" value="Ketoacyl_synth_AS"/>
</dbReference>
<dbReference type="Pfam" id="PF08240">
    <property type="entry name" value="ADH_N"/>
    <property type="match status" value="1"/>
</dbReference>
<feature type="region of interest" description="N-terminal hotdog fold" evidence="8">
    <location>
        <begin position="969"/>
        <end position="1105"/>
    </location>
</feature>
<keyword evidence="2" id="KW-0597">Phosphoprotein</keyword>
<evidence type="ECO:0008006" key="15">
    <source>
        <dbReference type="Google" id="ProtNLM"/>
    </source>
</evidence>
<dbReference type="RefSeq" id="XP_064666436.1">
    <property type="nucleotide sequence ID" value="XM_064812779.1"/>
</dbReference>
<evidence type="ECO:0000256" key="6">
    <source>
        <dbReference type="ARBA" id="ARBA00023268"/>
    </source>
</evidence>
<dbReference type="InterPro" id="IPR056501">
    <property type="entry name" value="NAD-bd_HRPKS_sdrA"/>
</dbReference>
<dbReference type="InterPro" id="IPR057326">
    <property type="entry name" value="KR_dom"/>
</dbReference>
<dbReference type="CDD" id="cd00833">
    <property type="entry name" value="PKS"/>
    <property type="match status" value="1"/>
</dbReference>
<evidence type="ECO:0000256" key="7">
    <source>
        <dbReference type="ARBA" id="ARBA00023315"/>
    </source>
</evidence>
<evidence type="ECO:0000259" key="12">
    <source>
        <dbReference type="PROSITE" id="PS52019"/>
    </source>
</evidence>
<dbReference type="SMART" id="SM00825">
    <property type="entry name" value="PKS_KS"/>
    <property type="match status" value="1"/>
</dbReference>
<protein>
    <recommendedName>
        <fullName evidence="15">Polyketide synthase</fullName>
    </recommendedName>
</protein>
<dbReference type="PROSITE" id="PS52019">
    <property type="entry name" value="PKS_MFAS_DH"/>
    <property type="match status" value="1"/>
</dbReference>
<dbReference type="PROSITE" id="PS00606">
    <property type="entry name" value="KS3_1"/>
    <property type="match status" value="1"/>
</dbReference>
<organism evidence="13 14">
    <name type="scientific">Canariomyces notabilis</name>
    <dbReference type="NCBI Taxonomy" id="2074819"/>
    <lineage>
        <taxon>Eukaryota</taxon>
        <taxon>Fungi</taxon>
        <taxon>Dikarya</taxon>
        <taxon>Ascomycota</taxon>
        <taxon>Pezizomycotina</taxon>
        <taxon>Sordariomycetes</taxon>
        <taxon>Sordariomycetidae</taxon>
        <taxon>Sordariales</taxon>
        <taxon>Chaetomiaceae</taxon>
        <taxon>Canariomyces</taxon>
    </lineage>
</organism>
<dbReference type="GO" id="GO:1901336">
    <property type="term" value="P:lactone biosynthetic process"/>
    <property type="evidence" value="ECO:0007669"/>
    <property type="project" value="UniProtKB-ARBA"/>
</dbReference>
<dbReference type="GO" id="GO:0030639">
    <property type="term" value="P:polyketide biosynthetic process"/>
    <property type="evidence" value="ECO:0007669"/>
    <property type="project" value="UniProtKB-ARBA"/>
</dbReference>
<comment type="caution">
    <text evidence="13">The sequence shown here is derived from an EMBL/GenBank/DDBJ whole genome shotgun (WGS) entry which is preliminary data.</text>
</comment>
<dbReference type="InterPro" id="IPR011032">
    <property type="entry name" value="GroES-like_sf"/>
</dbReference>
<dbReference type="SMART" id="SM00822">
    <property type="entry name" value="PKS_KR"/>
    <property type="match status" value="1"/>
</dbReference>
<feature type="domain" description="Carrier" evidence="10">
    <location>
        <begin position="2499"/>
        <end position="2577"/>
    </location>
</feature>
<dbReference type="Pfam" id="PF23114">
    <property type="entry name" value="NAD-bd_HRPKS_sdrA"/>
    <property type="match status" value="1"/>
</dbReference>
<evidence type="ECO:0000256" key="8">
    <source>
        <dbReference type="PROSITE-ProRule" id="PRU01363"/>
    </source>
</evidence>
<dbReference type="GO" id="GO:0006633">
    <property type="term" value="P:fatty acid biosynthetic process"/>
    <property type="evidence" value="ECO:0007669"/>
    <property type="project" value="InterPro"/>
</dbReference>
<dbReference type="Pfam" id="PF21089">
    <property type="entry name" value="PKS_DH_N"/>
    <property type="match status" value="1"/>
</dbReference>
<dbReference type="CDD" id="cd05195">
    <property type="entry name" value="enoyl_red"/>
    <property type="match status" value="1"/>
</dbReference>
<dbReference type="InterPro" id="IPR016036">
    <property type="entry name" value="Malonyl_transacylase_ACP-bd"/>
</dbReference>
<dbReference type="InterPro" id="IPR016035">
    <property type="entry name" value="Acyl_Trfase/lysoPLipase"/>
</dbReference>
<dbReference type="InterPro" id="IPR050091">
    <property type="entry name" value="PKS_NRPS_Biosynth_Enz"/>
</dbReference>
<dbReference type="InterPro" id="IPR020807">
    <property type="entry name" value="PKS_DH"/>
</dbReference>
<dbReference type="InterPro" id="IPR016039">
    <property type="entry name" value="Thiolase-like"/>
</dbReference>
<dbReference type="InterPro" id="IPR020806">
    <property type="entry name" value="PKS_PP-bd"/>
</dbReference>
<dbReference type="InterPro" id="IPR014043">
    <property type="entry name" value="Acyl_transferase_dom"/>
</dbReference>
<evidence type="ECO:0000256" key="2">
    <source>
        <dbReference type="ARBA" id="ARBA00022553"/>
    </source>
</evidence>
<dbReference type="SMART" id="SM00826">
    <property type="entry name" value="PKS_DH"/>
    <property type="match status" value="1"/>
</dbReference>
<dbReference type="InterPro" id="IPR029063">
    <property type="entry name" value="SAM-dependent_MTases_sf"/>
</dbReference>
<dbReference type="SUPFAM" id="SSF52151">
    <property type="entry name" value="FabD/lysophospholipase-like"/>
    <property type="match status" value="1"/>
</dbReference>
<dbReference type="SMART" id="SM00829">
    <property type="entry name" value="PKS_ER"/>
    <property type="match status" value="1"/>
</dbReference>
<feature type="domain" description="PKS/mFAS DH" evidence="12">
    <location>
        <begin position="969"/>
        <end position="1288"/>
    </location>
</feature>
<keyword evidence="6" id="KW-0511">Multifunctional enzyme</keyword>
<dbReference type="InterPro" id="IPR049552">
    <property type="entry name" value="PKS_DH_N"/>
</dbReference>
<dbReference type="InterPro" id="IPR013968">
    <property type="entry name" value="PKS_KR"/>
</dbReference>
<feature type="active site" description="Proton acceptor; for dehydratase activity" evidence="8">
    <location>
        <position position="1001"/>
    </location>
</feature>
<dbReference type="PROSITE" id="PS00012">
    <property type="entry name" value="PHOSPHOPANTETHEINE"/>
    <property type="match status" value="1"/>
</dbReference>
<evidence type="ECO:0000256" key="1">
    <source>
        <dbReference type="ARBA" id="ARBA00022450"/>
    </source>
</evidence>
<gene>
    <name evidence="13" type="ORF">N656DRAFT_739244</name>
</gene>
<dbReference type="GO" id="GO:0016491">
    <property type="term" value="F:oxidoreductase activity"/>
    <property type="evidence" value="ECO:0007669"/>
    <property type="project" value="UniProtKB-KW"/>
</dbReference>
<keyword evidence="1" id="KW-0596">Phosphopantetheine</keyword>
<dbReference type="Gene3D" id="3.40.47.10">
    <property type="match status" value="1"/>
</dbReference>
<dbReference type="GO" id="GO:0031177">
    <property type="term" value="F:phosphopantetheine binding"/>
    <property type="evidence" value="ECO:0007669"/>
    <property type="project" value="InterPro"/>
</dbReference>
<dbReference type="InterPro" id="IPR020843">
    <property type="entry name" value="ER"/>
</dbReference>